<sequence length="65" mass="7443">MLNHLSIDTVCFYSNGQSQAAVDVTCPHQLFQQKIKEETKEGRLSLFYRKANEKTKSSKLAFFSV</sequence>
<evidence type="ECO:0000313" key="1">
    <source>
        <dbReference type="EMBL" id="KAH9413329.1"/>
    </source>
</evidence>
<reference evidence="1 2" key="2">
    <citation type="journal article" date="2022" name="Mol. Biol. Evol.">
        <title>Comparative Genomics Reveals Insights into the Divergent Evolution of Astigmatic Mites and Household Pest Adaptations.</title>
        <authorList>
            <person name="Xiong Q."/>
            <person name="Wan A.T."/>
            <person name="Liu X."/>
            <person name="Fung C.S."/>
            <person name="Xiao X."/>
            <person name="Malainual N."/>
            <person name="Hou J."/>
            <person name="Wang L."/>
            <person name="Wang M."/>
            <person name="Yang K.Y."/>
            <person name="Cui Y."/>
            <person name="Leung E.L."/>
            <person name="Nong W."/>
            <person name="Shin S.K."/>
            <person name="Au S.W."/>
            <person name="Jeong K.Y."/>
            <person name="Chew F.T."/>
            <person name="Hui J.H."/>
            <person name="Leung T.F."/>
            <person name="Tungtrongchitr A."/>
            <person name="Zhong N."/>
            <person name="Liu Z."/>
            <person name="Tsui S.K."/>
        </authorList>
    </citation>
    <scope>NUCLEOTIDE SEQUENCE [LARGE SCALE GENOMIC DNA]</scope>
    <source>
        <strain evidence="1">Derp</strain>
    </source>
</reference>
<name>A0ABQ8ISP3_DERPT</name>
<gene>
    <name evidence="1" type="ORF">DERP_007805</name>
</gene>
<keyword evidence="2" id="KW-1185">Reference proteome</keyword>
<dbReference type="EMBL" id="NJHN03000121">
    <property type="protein sequence ID" value="KAH9413329.1"/>
    <property type="molecule type" value="Genomic_DNA"/>
</dbReference>
<dbReference type="Proteomes" id="UP000887458">
    <property type="component" value="Unassembled WGS sequence"/>
</dbReference>
<organism evidence="1 2">
    <name type="scientific">Dermatophagoides pteronyssinus</name>
    <name type="common">European house dust mite</name>
    <dbReference type="NCBI Taxonomy" id="6956"/>
    <lineage>
        <taxon>Eukaryota</taxon>
        <taxon>Metazoa</taxon>
        <taxon>Ecdysozoa</taxon>
        <taxon>Arthropoda</taxon>
        <taxon>Chelicerata</taxon>
        <taxon>Arachnida</taxon>
        <taxon>Acari</taxon>
        <taxon>Acariformes</taxon>
        <taxon>Sarcoptiformes</taxon>
        <taxon>Astigmata</taxon>
        <taxon>Psoroptidia</taxon>
        <taxon>Analgoidea</taxon>
        <taxon>Pyroglyphidae</taxon>
        <taxon>Dermatophagoidinae</taxon>
        <taxon>Dermatophagoides</taxon>
    </lineage>
</organism>
<reference evidence="1 2" key="1">
    <citation type="journal article" date="2018" name="J. Allergy Clin. Immunol.">
        <title>High-quality assembly of Dermatophagoides pteronyssinus genome and transcriptome reveals a wide range of novel allergens.</title>
        <authorList>
            <person name="Liu X.Y."/>
            <person name="Yang K.Y."/>
            <person name="Wang M.Q."/>
            <person name="Kwok J.S."/>
            <person name="Zeng X."/>
            <person name="Yang Z."/>
            <person name="Xiao X.J."/>
            <person name="Lau C.P."/>
            <person name="Li Y."/>
            <person name="Huang Z.M."/>
            <person name="Ba J.G."/>
            <person name="Yim A.K."/>
            <person name="Ouyang C.Y."/>
            <person name="Ngai S.M."/>
            <person name="Chan T.F."/>
            <person name="Leung E.L."/>
            <person name="Liu L."/>
            <person name="Liu Z.G."/>
            <person name="Tsui S.K."/>
        </authorList>
    </citation>
    <scope>NUCLEOTIDE SEQUENCE [LARGE SCALE GENOMIC DNA]</scope>
    <source>
        <strain evidence="1">Derp</strain>
    </source>
</reference>
<proteinExistence type="predicted"/>
<protein>
    <submittedName>
        <fullName evidence="1">Uncharacterized protein</fullName>
    </submittedName>
</protein>
<accession>A0ABQ8ISP3</accession>
<comment type="caution">
    <text evidence="1">The sequence shown here is derived from an EMBL/GenBank/DDBJ whole genome shotgun (WGS) entry which is preliminary data.</text>
</comment>
<evidence type="ECO:0000313" key="2">
    <source>
        <dbReference type="Proteomes" id="UP000887458"/>
    </source>
</evidence>